<evidence type="ECO:0000313" key="1">
    <source>
        <dbReference type="EMBL" id="KAK8992574.1"/>
    </source>
</evidence>
<proteinExistence type="predicted"/>
<keyword evidence="2" id="KW-1185">Reference proteome</keyword>
<reference evidence="1 2" key="1">
    <citation type="journal article" date="2024" name="G3 (Bethesda)">
        <title>Genome assembly of Hibiscus sabdariffa L. provides insights into metabolisms of medicinal natural products.</title>
        <authorList>
            <person name="Kim T."/>
        </authorList>
    </citation>
    <scope>NUCLEOTIDE SEQUENCE [LARGE SCALE GENOMIC DNA]</scope>
    <source>
        <strain evidence="1">TK-2024</strain>
        <tissue evidence="1">Old leaves</tissue>
    </source>
</reference>
<gene>
    <name evidence="1" type="ORF">V6N11_048651</name>
</gene>
<name>A0ABR2PVW1_9ROSI</name>
<evidence type="ECO:0000313" key="2">
    <source>
        <dbReference type="Proteomes" id="UP001396334"/>
    </source>
</evidence>
<dbReference type="Proteomes" id="UP001396334">
    <property type="component" value="Unassembled WGS sequence"/>
</dbReference>
<organism evidence="1 2">
    <name type="scientific">Hibiscus sabdariffa</name>
    <name type="common">roselle</name>
    <dbReference type="NCBI Taxonomy" id="183260"/>
    <lineage>
        <taxon>Eukaryota</taxon>
        <taxon>Viridiplantae</taxon>
        <taxon>Streptophyta</taxon>
        <taxon>Embryophyta</taxon>
        <taxon>Tracheophyta</taxon>
        <taxon>Spermatophyta</taxon>
        <taxon>Magnoliopsida</taxon>
        <taxon>eudicotyledons</taxon>
        <taxon>Gunneridae</taxon>
        <taxon>Pentapetalae</taxon>
        <taxon>rosids</taxon>
        <taxon>malvids</taxon>
        <taxon>Malvales</taxon>
        <taxon>Malvaceae</taxon>
        <taxon>Malvoideae</taxon>
        <taxon>Hibiscus</taxon>
    </lineage>
</organism>
<dbReference type="EMBL" id="JBBPBN010000050">
    <property type="protein sequence ID" value="KAK8992574.1"/>
    <property type="molecule type" value="Genomic_DNA"/>
</dbReference>
<comment type="caution">
    <text evidence="1">The sequence shown here is derived from an EMBL/GenBank/DDBJ whole genome shotgun (WGS) entry which is preliminary data.</text>
</comment>
<accession>A0ABR2PVW1</accession>
<sequence>MTAMIQCQMGLLCTQTSPSMRPPMSCVVGIDSATAVTLSIRTRQYQGQMIYQCPHQYIFRPPCFEHFSSKHTCLSQMIRHAIPLSRKSEHTRIAPHLTNVPAGLNYQIWTTIAKVEVEDLYLLIYRGYKSIPFDLNFLFT</sequence>
<protein>
    <submittedName>
        <fullName evidence="1">Uncharacterized protein</fullName>
    </submittedName>
</protein>